<dbReference type="EMBL" id="FMJB01000034">
    <property type="protein sequence ID" value="SCM66690.1"/>
    <property type="molecule type" value="Genomic_DNA"/>
</dbReference>
<evidence type="ECO:0000256" key="5">
    <source>
        <dbReference type="ARBA" id="ARBA00023136"/>
    </source>
</evidence>
<feature type="transmembrane region" description="Helical" evidence="6">
    <location>
        <begin position="35"/>
        <end position="58"/>
    </location>
</feature>
<keyword evidence="3 6" id="KW-0812">Transmembrane</keyword>
<reference evidence="9" key="1">
    <citation type="submission" date="2016-09" db="EMBL/GenBank/DDBJ databases">
        <authorList>
            <person name="Wibberg D."/>
        </authorList>
    </citation>
    <scope>NUCLEOTIDE SEQUENCE [LARGE SCALE GENOMIC DNA]</scope>
</reference>
<accession>A0A1M4MVY7</accession>
<dbReference type="AlphaFoldDB" id="A0A1M4MVY7"/>
<evidence type="ECO:0000256" key="4">
    <source>
        <dbReference type="ARBA" id="ARBA00022989"/>
    </source>
</evidence>
<dbReference type="Proteomes" id="UP000184085">
    <property type="component" value="Unassembled WGS sequence"/>
</dbReference>
<dbReference type="Pfam" id="PF12823">
    <property type="entry name" value="DUF3817"/>
    <property type="match status" value="1"/>
</dbReference>
<feature type="transmembrane region" description="Helical" evidence="6">
    <location>
        <begin position="7"/>
        <end position="29"/>
    </location>
</feature>
<protein>
    <submittedName>
        <fullName evidence="8">Putative membrane protein</fullName>
    </submittedName>
</protein>
<organism evidence="8 9">
    <name type="scientific">Donghicola eburneus</name>
    <dbReference type="NCBI Taxonomy" id="393278"/>
    <lineage>
        <taxon>Bacteria</taxon>
        <taxon>Pseudomonadati</taxon>
        <taxon>Pseudomonadota</taxon>
        <taxon>Alphaproteobacteria</taxon>
        <taxon>Rhodobacterales</taxon>
        <taxon>Roseobacteraceae</taxon>
        <taxon>Donghicola</taxon>
    </lineage>
</organism>
<dbReference type="GO" id="GO:0005886">
    <property type="term" value="C:plasma membrane"/>
    <property type="evidence" value="ECO:0007669"/>
    <property type="project" value="UniProtKB-SubCell"/>
</dbReference>
<dbReference type="RefSeq" id="WP_072704618.1">
    <property type="nucleotide sequence ID" value="NZ_FMJB01000034.1"/>
</dbReference>
<evidence type="ECO:0000313" key="8">
    <source>
        <dbReference type="EMBL" id="SCM66690.1"/>
    </source>
</evidence>
<dbReference type="PANTHER" id="PTHR40077:SF1">
    <property type="entry name" value="MEMBRANE PROTEIN"/>
    <property type="match status" value="1"/>
</dbReference>
<proteinExistence type="predicted"/>
<evidence type="ECO:0000313" key="9">
    <source>
        <dbReference type="Proteomes" id="UP000184085"/>
    </source>
</evidence>
<dbReference type="NCBIfam" id="TIGR03954">
    <property type="entry name" value="integ_memb_HG"/>
    <property type="match status" value="1"/>
</dbReference>
<sequence>MLFTAFRIAAIVEGITTLALFFVAMPIKYMLHDPLWVQIVGPLHGYAFLLYIALMAVLMRKAPWTNADVIRASLASLIPFGTFLNDGAIKRRWQTAQAI</sequence>
<evidence type="ECO:0000256" key="2">
    <source>
        <dbReference type="ARBA" id="ARBA00022475"/>
    </source>
</evidence>
<evidence type="ECO:0000256" key="1">
    <source>
        <dbReference type="ARBA" id="ARBA00004651"/>
    </source>
</evidence>
<keyword evidence="2" id="KW-1003">Cell membrane</keyword>
<evidence type="ECO:0000256" key="3">
    <source>
        <dbReference type="ARBA" id="ARBA00022692"/>
    </source>
</evidence>
<dbReference type="PANTHER" id="PTHR40077">
    <property type="entry name" value="MEMBRANE PROTEIN-RELATED"/>
    <property type="match status" value="1"/>
</dbReference>
<feature type="domain" description="DUF3817" evidence="7">
    <location>
        <begin position="4"/>
        <end position="91"/>
    </location>
</feature>
<dbReference type="InterPro" id="IPR023845">
    <property type="entry name" value="DUF3817_TM"/>
</dbReference>
<keyword evidence="4 6" id="KW-1133">Transmembrane helix</keyword>
<evidence type="ECO:0000256" key="6">
    <source>
        <dbReference type="SAM" id="Phobius"/>
    </source>
</evidence>
<gene>
    <name evidence="8" type="ORF">KARMA_0870</name>
</gene>
<comment type="subcellular location">
    <subcellularLocation>
        <location evidence="1">Cell membrane</location>
        <topology evidence="1">Multi-pass membrane protein</topology>
    </subcellularLocation>
</comment>
<name>A0A1M4MVY7_9RHOB</name>
<keyword evidence="5 6" id="KW-0472">Membrane</keyword>
<evidence type="ECO:0000259" key="7">
    <source>
        <dbReference type="Pfam" id="PF12823"/>
    </source>
</evidence>
<keyword evidence="9" id="KW-1185">Reference proteome</keyword>